<dbReference type="InterPro" id="IPR004358">
    <property type="entry name" value="Sig_transdc_His_kin-like_C"/>
</dbReference>
<dbReference type="CDD" id="cd00082">
    <property type="entry name" value="HisKA"/>
    <property type="match status" value="1"/>
</dbReference>
<keyword evidence="6" id="KW-0812">Transmembrane</keyword>
<gene>
    <name evidence="13" type="ORF">G3435_12215</name>
    <name evidence="14" type="ORF">G3436_17905</name>
</gene>
<dbReference type="Gene3D" id="3.30.450.170">
    <property type="entry name" value="Two-component histidine kinase, sensor domain"/>
    <property type="match status" value="1"/>
</dbReference>
<evidence type="ECO:0000256" key="10">
    <source>
        <dbReference type="ARBA" id="ARBA00023136"/>
    </source>
</evidence>
<dbReference type="InterPro" id="IPR031930">
    <property type="entry name" value="HK_sensor"/>
</dbReference>
<dbReference type="InterPro" id="IPR036097">
    <property type="entry name" value="HisK_dim/P_sf"/>
</dbReference>
<dbReference type="EMBL" id="JAAHBU010000267">
    <property type="protein sequence ID" value="NER65398.1"/>
    <property type="molecule type" value="Genomic_DNA"/>
</dbReference>
<evidence type="ECO:0000313" key="15">
    <source>
        <dbReference type="Proteomes" id="UP000480410"/>
    </source>
</evidence>
<evidence type="ECO:0000313" key="16">
    <source>
        <dbReference type="Proteomes" id="UP000482634"/>
    </source>
</evidence>
<evidence type="ECO:0000256" key="4">
    <source>
        <dbReference type="ARBA" id="ARBA00022553"/>
    </source>
</evidence>
<evidence type="ECO:0000256" key="7">
    <source>
        <dbReference type="ARBA" id="ARBA00022777"/>
    </source>
</evidence>
<dbReference type="SMART" id="SM00304">
    <property type="entry name" value="HAMP"/>
    <property type="match status" value="1"/>
</dbReference>
<evidence type="ECO:0000256" key="9">
    <source>
        <dbReference type="ARBA" id="ARBA00023012"/>
    </source>
</evidence>
<evidence type="ECO:0000256" key="8">
    <source>
        <dbReference type="ARBA" id="ARBA00022989"/>
    </source>
</evidence>
<dbReference type="EMBL" id="JAAHBV010000251">
    <property type="protein sequence ID" value="NER60549.1"/>
    <property type="molecule type" value="Genomic_DNA"/>
</dbReference>
<dbReference type="Pfam" id="PF00672">
    <property type="entry name" value="HAMP"/>
    <property type="match status" value="1"/>
</dbReference>
<dbReference type="Pfam" id="PF00512">
    <property type="entry name" value="HisKA"/>
    <property type="match status" value="1"/>
</dbReference>
<keyword evidence="10" id="KW-0472">Membrane</keyword>
<evidence type="ECO:0000256" key="5">
    <source>
        <dbReference type="ARBA" id="ARBA00022679"/>
    </source>
</evidence>
<protein>
    <recommendedName>
        <fullName evidence="3">histidine kinase</fullName>
        <ecNumber evidence="3">2.7.13.3</ecNumber>
    </recommendedName>
</protein>
<comment type="subcellular location">
    <subcellularLocation>
        <location evidence="2">Membrane</location>
    </subcellularLocation>
</comment>
<dbReference type="InterPro" id="IPR050428">
    <property type="entry name" value="TCS_sensor_his_kinase"/>
</dbReference>
<dbReference type="SUPFAM" id="SSF158472">
    <property type="entry name" value="HAMP domain-like"/>
    <property type="match status" value="1"/>
</dbReference>
<dbReference type="InterPro" id="IPR005467">
    <property type="entry name" value="His_kinase_dom"/>
</dbReference>
<dbReference type="EC" id="2.7.13.3" evidence="3"/>
<dbReference type="InterPro" id="IPR038428">
    <property type="entry name" value="HK_sensor_dom_sf"/>
</dbReference>
<dbReference type="Gene3D" id="3.30.565.10">
    <property type="entry name" value="Histidine kinase-like ATPase, C-terminal domain"/>
    <property type="match status" value="1"/>
</dbReference>
<feature type="domain" description="HAMP" evidence="12">
    <location>
        <begin position="179"/>
        <end position="234"/>
    </location>
</feature>
<comment type="catalytic activity">
    <reaction evidence="1">
        <text>ATP + protein L-histidine = ADP + protein N-phospho-L-histidine.</text>
        <dbReference type="EC" id="2.7.13.3"/>
    </reaction>
</comment>
<dbReference type="InterPro" id="IPR003594">
    <property type="entry name" value="HATPase_dom"/>
</dbReference>
<evidence type="ECO:0000256" key="3">
    <source>
        <dbReference type="ARBA" id="ARBA00012438"/>
    </source>
</evidence>
<dbReference type="PROSITE" id="PS50109">
    <property type="entry name" value="HIS_KIN"/>
    <property type="match status" value="1"/>
</dbReference>
<name>A0A6B3NYQ5_9PSED</name>
<dbReference type="InterPro" id="IPR036890">
    <property type="entry name" value="HATPase_C_sf"/>
</dbReference>
<dbReference type="Gene3D" id="1.10.287.130">
    <property type="match status" value="1"/>
</dbReference>
<dbReference type="PROSITE" id="PS50885">
    <property type="entry name" value="HAMP"/>
    <property type="match status" value="1"/>
</dbReference>
<keyword evidence="8" id="KW-1133">Transmembrane helix</keyword>
<evidence type="ECO:0000313" key="14">
    <source>
        <dbReference type="EMBL" id="NER65398.1"/>
    </source>
</evidence>
<sequence>MKLPGRHSLLWKLCGLLVVLCLLILWVSRSGGAHFERKSYHLSQDARLVLKGYAAEAHAAWRAGGTQGVDRWLEQMRTHEAGWALVVGADLRSLSSQPLSEAQQKHVTFMRELDWPMSKRAVELPAISVPFPAAPHTGKLVIQLPERFMPSIRPLLVQLLTHGVLPGVLALLAGLLLYRVLIGPLAHLRAQANALRADRLSTRVDPVITRRQDELGDLGRAFDHMAERLEKTVALQHRLLADLSHELRTPLTRLHMAAENEADTDVLRERLTREVQCMRQLVDDTLELVWLDTERPKLACDTVEVQTLWDVVRENACFESGWHEQQLPNELGEDCLVQGHLNGLAQAMENIVRNAIRHSPAQGQVRLGGCRDGAHWHLWIDDQGPGVAEDALESIFQPFTRLDAARPGGDGFGLGLTIARCRVQLQGGQLWAQNLNPGLRLNIRLPAADGDYR</sequence>
<keyword evidence="5" id="KW-0808">Transferase</keyword>
<evidence type="ECO:0000313" key="13">
    <source>
        <dbReference type="EMBL" id="NER60549.1"/>
    </source>
</evidence>
<keyword evidence="7 14" id="KW-0418">Kinase</keyword>
<dbReference type="CDD" id="cd06225">
    <property type="entry name" value="HAMP"/>
    <property type="match status" value="1"/>
</dbReference>
<dbReference type="Pfam" id="PF16750">
    <property type="entry name" value="HK_sensor"/>
    <property type="match status" value="1"/>
</dbReference>
<dbReference type="SMART" id="SM00387">
    <property type="entry name" value="HATPase_c"/>
    <property type="match status" value="1"/>
</dbReference>
<evidence type="ECO:0000259" key="11">
    <source>
        <dbReference type="PROSITE" id="PS50109"/>
    </source>
</evidence>
<evidence type="ECO:0000256" key="6">
    <source>
        <dbReference type="ARBA" id="ARBA00022692"/>
    </source>
</evidence>
<organism evidence="14 16">
    <name type="scientific">Pseudomonas brassicae</name>
    <dbReference type="NCBI Taxonomy" id="2708063"/>
    <lineage>
        <taxon>Bacteria</taxon>
        <taxon>Pseudomonadati</taxon>
        <taxon>Pseudomonadota</taxon>
        <taxon>Gammaproteobacteria</taxon>
        <taxon>Pseudomonadales</taxon>
        <taxon>Pseudomonadaceae</taxon>
        <taxon>Pseudomonas</taxon>
    </lineage>
</organism>
<dbReference type="GO" id="GO:0016020">
    <property type="term" value="C:membrane"/>
    <property type="evidence" value="ECO:0007669"/>
    <property type="project" value="UniProtKB-SubCell"/>
</dbReference>
<feature type="domain" description="Histidine kinase" evidence="11">
    <location>
        <begin position="242"/>
        <end position="449"/>
    </location>
</feature>
<reference evidence="15 16" key="1">
    <citation type="submission" date="2020-02" db="EMBL/GenBank/DDBJ databases">
        <title>Broccoli isolated Pseudomonas sp.</title>
        <authorList>
            <person name="Fujikawa T."/>
            <person name="Sawada H."/>
        </authorList>
    </citation>
    <scope>NUCLEOTIDE SEQUENCE [LARGE SCALE GENOMIC DNA]</scope>
    <source>
        <strain evidence="14 16">MAFF212427</strain>
        <strain evidence="13 15">MAFF212428</strain>
    </source>
</reference>
<keyword evidence="4" id="KW-0597">Phosphoprotein</keyword>
<comment type="caution">
    <text evidence="14">The sequence shown here is derived from an EMBL/GenBank/DDBJ whole genome shotgun (WGS) entry which is preliminary data.</text>
</comment>
<dbReference type="GO" id="GO:0000155">
    <property type="term" value="F:phosphorelay sensor kinase activity"/>
    <property type="evidence" value="ECO:0007669"/>
    <property type="project" value="InterPro"/>
</dbReference>
<evidence type="ECO:0000256" key="1">
    <source>
        <dbReference type="ARBA" id="ARBA00000085"/>
    </source>
</evidence>
<dbReference type="Proteomes" id="UP000482634">
    <property type="component" value="Unassembled WGS sequence"/>
</dbReference>
<keyword evidence="16" id="KW-1185">Reference proteome</keyword>
<dbReference type="PANTHER" id="PTHR45436:SF5">
    <property type="entry name" value="SENSOR HISTIDINE KINASE TRCS"/>
    <property type="match status" value="1"/>
</dbReference>
<dbReference type="PRINTS" id="PR00344">
    <property type="entry name" value="BCTRLSENSOR"/>
</dbReference>
<evidence type="ECO:0000259" key="12">
    <source>
        <dbReference type="PROSITE" id="PS50885"/>
    </source>
</evidence>
<evidence type="ECO:0000256" key="2">
    <source>
        <dbReference type="ARBA" id="ARBA00004370"/>
    </source>
</evidence>
<dbReference type="InterPro" id="IPR003660">
    <property type="entry name" value="HAMP_dom"/>
</dbReference>
<dbReference type="SUPFAM" id="SSF47384">
    <property type="entry name" value="Homodimeric domain of signal transducing histidine kinase"/>
    <property type="match status" value="1"/>
</dbReference>
<dbReference type="SMART" id="SM00388">
    <property type="entry name" value="HisKA"/>
    <property type="match status" value="1"/>
</dbReference>
<proteinExistence type="predicted"/>
<dbReference type="InterPro" id="IPR003661">
    <property type="entry name" value="HisK_dim/P_dom"/>
</dbReference>
<keyword evidence="9" id="KW-0902">Two-component regulatory system</keyword>
<accession>A0A6B3NYQ5</accession>
<dbReference type="AlphaFoldDB" id="A0A6B3NYQ5"/>
<dbReference type="Gene3D" id="1.10.8.500">
    <property type="entry name" value="HAMP domain in histidine kinase"/>
    <property type="match status" value="1"/>
</dbReference>
<dbReference type="PANTHER" id="PTHR45436">
    <property type="entry name" value="SENSOR HISTIDINE KINASE YKOH"/>
    <property type="match status" value="1"/>
</dbReference>
<dbReference type="Proteomes" id="UP000480410">
    <property type="component" value="Unassembled WGS sequence"/>
</dbReference>
<dbReference type="RefSeq" id="WP_163947586.1">
    <property type="nucleotide sequence ID" value="NZ_JAAHBU010000267.1"/>
</dbReference>
<dbReference type="Pfam" id="PF02518">
    <property type="entry name" value="HATPase_c"/>
    <property type="match status" value="1"/>
</dbReference>
<dbReference type="SUPFAM" id="SSF55874">
    <property type="entry name" value="ATPase domain of HSP90 chaperone/DNA topoisomerase II/histidine kinase"/>
    <property type="match status" value="1"/>
</dbReference>
<accession>A0A6M0CYH9</accession>